<dbReference type="Proteomes" id="UP001174839">
    <property type="component" value="Unassembled WGS sequence"/>
</dbReference>
<evidence type="ECO:0000313" key="2">
    <source>
        <dbReference type="EMBL" id="MDM9632754.1"/>
    </source>
</evidence>
<dbReference type="InterPro" id="IPR022134">
    <property type="entry name" value="DUF3667"/>
</dbReference>
<accession>A0ABT7WIW0</accession>
<keyword evidence="1" id="KW-0472">Membrane</keyword>
<feature type="transmembrane region" description="Helical" evidence="1">
    <location>
        <begin position="291"/>
        <end position="313"/>
    </location>
</feature>
<dbReference type="RefSeq" id="WP_289726119.1">
    <property type="nucleotide sequence ID" value="NZ_JAUDUY010000014.1"/>
</dbReference>
<reference evidence="2" key="1">
    <citation type="submission" date="2023-06" db="EMBL/GenBank/DDBJ databases">
        <title>Robiginitalea aurantiacus sp. nov. and Algoriphagus sediminis sp. nov., isolated from coastal sediment.</title>
        <authorList>
            <person name="Zhou Z.Y."/>
            <person name="An J."/>
            <person name="Jia Y.W."/>
            <person name="Du Z.J."/>
        </authorList>
    </citation>
    <scope>NUCLEOTIDE SEQUENCE</scope>
    <source>
        <strain evidence="2">M39</strain>
    </source>
</reference>
<evidence type="ECO:0000256" key="1">
    <source>
        <dbReference type="SAM" id="Phobius"/>
    </source>
</evidence>
<feature type="transmembrane region" description="Helical" evidence="1">
    <location>
        <begin position="351"/>
        <end position="373"/>
    </location>
</feature>
<dbReference type="Pfam" id="PF12412">
    <property type="entry name" value="DUF3667"/>
    <property type="match status" value="1"/>
</dbReference>
<keyword evidence="3" id="KW-1185">Reference proteome</keyword>
<sequence>MESKPVKQGGRYPLKYRGTECLNCGQPLDLSDRYCPYCSQANTTKHLSVKDFFEEFLAEIVNLDTRLFRTLYTMVWRPGKISLDFISGKRKSYANPFRLLLSVAIIYFLMLTFSADFDRFDRQGRSASDNVDQVLNWDLNFDTDDPDQQSAIAALDTLDLKGLKNLKNLDSPGIKGLDSLDLKELDSMGLTGIDSLGLTGSLKAKKRNRDSLILADPRGYLEKIDEKSWLSGTLKRAAFFVTLINQDSVYTFEEAAEKYKLENSSENQLAFGIADSYDHLNRQPGTFLKEFISTVPFAIFFFLPLFTIFLWLFYIRKKYTYTDNLVFSFHSQAFFFILLIVSFLIDWAFGVTSIWVALLIFPVYLFLSMRRFYGQGWFKTTIKFLFLNNLFFILASIAAIVFLIGSALTF</sequence>
<protein>
    <submittedName>
        <fullName evidence="2">DUF3667 domain-containing protein</fullName>
    </submittedName>
</protein>
<proteinExistence type="predicted"/>
<evidence type="ECO:0000313" key="3">
    <source>
        <dbReference type="Proteomes" id="UP001174839"/>
    </source>
</evidence>
<keyword evidence="1" id="KW-1133">Transmembrane helix</keyword>
<organism evidence="2 3">
    <name type="scientific">Robiginitalea aurantiaca</name>
    <dbReference type="NCBI Taxonomy" id="3056915"/>
    <lineage>
        <taxon>Bacteria</taxon>
        <taxon>Pseudomonadati</taxon>
        <taxon>Bacteroidota</taxon>
        <taxon>Flavobacteriia</taxon>
        <taxon>Flavobacteriales</taxon>
        <taxon>Flavobacteriaceae</taxon>
        <taxon>Robiginitalea</taxon>
    </lineage>
</organism>
<feature type="transmembrane region" description="Helical" evidence="1">
    <location>
        <begin position="385"/>
        <end position="408"/>
    </location>
</feature>
<gene>
    <name evidence="2" type="ORF">QU605_14850</name>
</gene>
<name>A0ABT7WIW0_9FLAO</name>
<feature type="transmembrane region" description="Helical" evidence="1">
    <location>
        <begin position="97"/>
        <end position="115"/>
    </location>
</feature>
<keyword evidence="1" id="KW-0812">Transmembrane</keyword>
<feature type="transmembrane region" description="Helical" evidence="1">
    <location>
        <begin position="325"/>
        <end position="345"/>
    </location>
</feature>
<comment type="caution">
    <text evidence="2">The sequence shown here is derived from an EMBL/GenBank/DDBJ whole genome shotgun (WGS) entry which is preliminary data.</text>
</comment>
<dbReference type="EMBL" id="JAUDUY010000014">
    <property type="protein sequence ID" value="MDM9632754.1"/>
    <property type="molecule type" value="Genomic_DNA"/>
</dbReference>